<reference evidence="3" key="1">
    <citation type="submission" date="2020-03" db="EMBL/GenBank/DDBJ databases">
        <title>Complete genome sequence of sulfur-oxidizing bacterium skT11.</title>
        <authorList>
            <person name="Kanda M."/>
            <person name="Kojima H."/>
            <person name="Fukui M."/>
        </authorList>
    </citation>
    <scope>NUCLEOTIDE SEQUENCE [LARGE SCALE GENOMIC DNA]</scope>
    <source>
        <strain evidence="3">skT11</strain>
    </source>
</reference>
<evidence type="ECO:0000259" key="1">
    <source>
        <dbReference type="Pfam" id="PF25559"/>
    </source>
</evidence>
<proteinExistence type="predicted"/>
<sequence length="167" mass="19213">MTDTLSSPSPEHRRIEGQQDYEQAIDFVVGQARHNLRIFSYNLRDEGYNSLARFESLQNFLLMSRANRLTIVLHDTDYLTRECPRMMNLLTHFSHAIAVYQTSDEARGVSDPFIIADNEHYLHRFHYDHPRAALALNDKEGALELIRRFNEIVDASEPAAPPTTLGL</sequence>
<dbReference type="EMBL" id="AP022853">
    <property type="protein sequence ID" value="BCB26187.1"/>
    <property type="molecule type" value="Genomic_DNA"/>
</dbReference>
<evidence type="ECO:0000313" key="2">
    <source>
        <dbReference type="EMBL" id="BCB26187.1"/>
    </source>
</evidence>
<dbReference type="RefSeq" id="WP_173061455.1">
    <property type="nucleotide sequence ID" value="NZ_AP022853.1"/>
</dbReference>
<dbReference type="Pfam" id="PF25559">
    <property type="entry name" value="DUF7931"/>
    <property type="match status" value="1"/>
</dbReference>
<dbReference type="KEGG" id="slac:SKTS_10730"/>
<keyword evidence="3" id="KW-1185">Reference proteome</keyword>
<feature type="domain" description="DUF7931" evidence="1">
    <location>
        <begin position="21"/>
        <end position="158"/>
    </location>
</feature>
<dbReference type="Proteomes" id="UP000502260">
    <property type="component" value="Chromosome"/>
</dbReference>
<organism evidence="2 3">
    <name type="scientific">Sulfurimicrobium lacus</name>
    <dbReference type="NCBI Taxonomy" id="2715678"/>
    <lineage>
        <taxon>Bacteria</taxon>
        <taxon>Pseudomonadati</taxon>
        <taxon>Pseudomonadota</taxon>
        <taxon>Betaproteobacteria</taxon>
        <taxon>Nitrosomonadales</taxon>
        <taxon>Sulfuricellaceae</taxon>
        <taxon>Sulfurimicrobium</taxon>
    </lineage>
</organism>
<accession>A0A6F8VAQ0</accession>
<dbReference type="AlphaFoldDB" id="A0A6F8VAQ0"/>
<protein>
    <recommendedName>
        <fullName evidence="1">DUF7931 domain-containing protein</fullName>
    </recommendedName>
</protein>
<dbReference type="InterPro" id="IPR057691">
    <property type="entry name" value="DUF7931"/>
</dbReference>
<evidence type="ECO:0000313" key="3">
    <source>
        <dbReference type="Proteomes" id="UP000502260"/>
    </source>
</evidence>
<gene>
    <name evidence="2" type="ORF">SKTS_10730</name>
</gene>
<name>A0A6F8VAQ0_9PROT</name>